<feature type="region of interest" description="Disordered" evidence="1">
    <location>
        <begin position="160"/>
        <end position="191"/>
    </location>
</feature>
<proteinExistence type="predicted"/>
<evidence type="ECO:0000256" key="1">
    <source>
        <dbReference type="SAM" id="MobiDB-lite"/>
    </source>
</evidence>
<dbReference type="Proteomes" id="UP001164459">
    <property type="component" value="Chromosome"/>
</dbReference>
<dbReference type="InterPro" id="IPR008969">
    <property type="entry name" value="CarboxyPept-like_regulatory"/>
</dbReference>
<feature type="region of interest" description="Disordered" evidence="1">
    <location>
        <begin position="101"/>
        <end position="144"/>
    </location>
</feature>
<keyword evidence="3" id="KW-1185">Reference proteome</keyword>
<organism evidence="2 3">
    <name type="scientific">Nannocystis punicea</name>
    <dbReference type="NCBI Taxonomy" id="2995304"/>
    <lineage>
        <taxon>Bacteria</taxon>
        <taxon>Pseudomonadati</taxon>
        <taxon>Myxococcota</taxon>
        <taxon>Polyangia</taxon>
        <taxon>Nannocystales</taxon>
        <taxon>Nannocystaceae</taxon>
        <taxon>Nannocystis</taxon>
    </lineage>
</organism>
<name>A0ABY7HBL0_9BACT</name>
<dbReference type="RefSeq" id="WP_269038826.1">
    <property type="nucleotide sequence ID" value="NZ_CP114040.1"/>
</dbReference>
<feature type="compositionally biased region" description="Basic and acidic residues" evidence="1">
    <location>
        <begin position="168"/>
        <end position="186"/>
    </location>
</feature>
<accession>A0ABY7HBL0</accession>
<dbReference type="EMBL" id="CP114040">
    <property type="protein sequence ID" value="WAS96475.1"/>
    <property type="molecule type" value="Genomic_DNA"/>
</dbReference>
<protein>
    <recommendedName>
        <fullName evidence="4">Carboxypeptidase regulatory-like domain-containing protein</fullName>
    </recommendedName>
</protein>
<dbReference type="SUPFAM" id="SSF49464">
    <property type="entry name" value="Carboxypeptidase regulatory domain-like"/>
    <property type="match status" value="1"/>
</dbReference>
<evidence type="ECO:0000313" key="3">
    <source>
        <dbReference type="Proteomes" id="UP001164459"/>
    </source>
</evidence>
<reference evidence="2" key="1">
    <citation type="submission" date="2022-11" db="EMBL/GenBank/DDBJ databases">
        <title>Minimal conservation of predation-associated metabolite biosynthetic gene clusters underscores biosynthetic potential of Myxococcota including descriptions for ten novel species: Archangium lansinium sp. nov., Myxococcus landrumus sp. nov., Nannocystis bai.</title>
        <authorList>
            <person name="Ahearne A."/>
            <person name="Stevens C."/>
            <person name="Dowd S."/>
        </authorList>
    </citation>
    <scope>NUCLEOTIDE SEQUENCE</scope>
    <source>
        <strain evidence="2">Fl3</strain>
    </source>
</reference>
<sequence>MLWPALCAGLAVVTIPDAEANTLSIQTPSIDTKIALAGSVLGREGQPIGGATVQVLAFGARAKNAGGTATTDGSGAFQLEEIDRRSVPHEVTRAGTYTETYPADLHRPSSAGSISVGNLTLADPDGEQETGSTRSSSRAADAEKVVRRVADADDSVVDCKCTVSADPGPERSYESDTSDSHPEDSNLRFPEVASGGARLAVTGTHTIYVAK</sequence>
<evidence type="ECO:0000313" key="2">
    <source>
        <dbReference type="EMBL" id="WAS96475.1"/>
    </source>
</evidence>
<gene>
    <name evidence="2" type="ORF">O0S08_09975</name>
</gene>
<evidence type="ECO:0008006" key="4">
    <source>
        <dbReference type="Google" id="ProtNLM"/>
    </source>
</evidence>